<dbReference type="PANTHER" id="PTHR10579:SF43">
    <property type="entry name" value="ZINC FINGER (C3HC4-TYPE RING FINGER) FAMILY PROTEIN"/>
    <property type="match status" value="1"/>
</dbReference>
<dbReference type="PANTHER" id="PTHR10579">
    <property type="entry name" value="CALCIUM-ACTIVATED CHLORIDE CHANNEL REGULATOR"/>
    <property type="match status" value="1"/>
</dbReference>
<dbReference type="SMART" id="SM00327">
    <property type="entry name" value="VWA"/>
    <property type="match status" value="1"/>
</dbReference>
<feature type="domain" description="RING-type" evidence="4">
    <location>
        <begin position="217"/>
        <end position="263"/>
    </location>
</feature>
<feature type="region of interest" description="Disordered" evidence="2">
    <location>
        <begin position="1079"/>
        <end position="1140"/>
    </location>
</feature>
<dbReference type="InterPro" id="IPR001841">
    <property type="entry name" value="Znf_RING"/>
</dbReference>
<dbReference type="EMBL" id="CAOQHR010000005">
    <property type="protein sequence ID" value="CAI6334374.1"/>
    <property type="molecule type" value="Genomic_DNA"/>
</dbReference>
<dbReference type="SMART" id="SM00184">
    <property type="entry name" value="RING"/>
    <property type="match status" value="1"/>
</dbReference>
<dbReference type="AlphaFoldDB" id="A0A9W4UER7"/>
<dbReference type="PROSITE" id="PS50234">
    <property type="entry name" value="VWFA"/>
    <property type="match status" value="1"/>
</dbReference>
<dbReference type="GO" id="GO:0008270">
    <property type="term" value="F:zinc ion binding"/>
    <property type="evidence" value="ECO:0007669"/>
    <property type="project" value="UniProtKB-KW"/>
</dbReference>
<dbReference type="OrthoDB" id="299997at2759"/>
<feature type="compositionally biased region" description="Low complexity" evidence="2">
    <location>
        <begin position="1104"/>
        <end position="1113"/>
    </location>
</feature>
<feature type="compositionally biased region" description="Low complexity" evidence="2">
    <location>
        <begin position="71"/>
        <end position="89"/>
    </location>
</feature>
<dbReference type="InterPro" id="IPR002035">
    <property type="entry name" value="VWF_A"/>
</dbReference>
<evidence type="ECO:0000256" key="2">
    <source>
        <dbReference type="SAM" id="MobiDB-lite"/>
    </source>
</evidence>
<accession>A0A9W4UER7</accession>
<dbReference type="Gene3D" id="3.30.40.10">
    <property type="entry name" value="Zinc/RING finger domain, C3HC4 (zinc finger)"/>
    <property type="match status" value="1"/>
</dbReference>
<feature type="compositionally biased region" description="Polar residues" evidence="2">
    <location>
        <begin position="677"/>
        <end position="689"/>
    </location>
</feature>
<feature type="compositionally biased region" description="Low complexity" evidence="2">
    <location>
        <begin position="468"/>
        <end position="482"/>
    </location>
</feature>
<feature type="compositionally biased region" description="Polar residues" evidence="2">
    <location>
        <begin position="287"/>
        <end position="322"/>
    </location>
</feature>
<dbReference type="Gene3D" id="3.40.50.410">
    <property type="entry name" value="von Willebrand factor, type A domain"/>
    <property type="match status" value="1"/>
</dbReference>
<evidence type="ECO:0000313" key="6">
    <source>
        <dbReference type="EMBL" id="CAI6334374.1"/>
    </source>
</evidence>
<dbReference type="InterPro" id="IPR036465">
    <property type="entry name" value="vWFA_dom_sf"/>
</dbReference>
<reference evidence="6" key="1">
    <citation type="submission" date="2023-01" db="EMBL/GenBank/DDBJ databases">
        <authorList>
            <person name="Van Ghelder C."/>
            <person name="Rancurel C."/>
        </authorList>
    </citation>
    <scope>NUCLEOTIDE SEQUENCE</scope>
    <source>
        <strain evidence="6">CNCM I-4278</strain>
    </source>
</reference>
<name>A0A9W4UER7_9PLEO</name>
<dbReference type="Proteomes" id="UP001152607">
    <property type="component" value="Unassembled WGS sequence"/>
</dbReference>
<dbReference type="SMART" id="SM00233">
    <property type="entry name" value="PH"/>
    <property type="match status" value="1"/>
</dbReference>
<feature type="region of interest" description="Disordered" evidence="2">
    <location>
        <begin position="637"/>
        <end position="694"/>
    </location>
</feature>
<feature type="region of interest" description="Disordered" evidence="2">
    <location>
        <begin position="287"/>
        <end position="396"/>
    </location>
</feature>
<evidence type="ECO:0000259" key="4">
    <source>
        <dbReference type="PROSITE" id="PS50089"/>
    </source>
</evidence>
<dbReference type="SUPFAM" id="SSF57850">
    <property type="entry name" value="RING/U-box"/>
    <property type="match status" value="1"/>
</dbReference>
<dbReference type="Pfam" id="PF00092">
    <property type="entry name" value="VWA"/>
    <property type="match status" value="1"/>
</dbReference>
<organism evidence="6 7">
    <name type="scientific">Periconia digitata</name>
    <dbReference type="NCBI Taxonomy" id="1303443"/>
    <lineage>
        <taxon>Eukaryota</taxon>
        <taxon>Fungi</taxon>
        <taxon>Dikarya</taxon>
        <taxon>Ascomycota</taxon>
        <taxon>Pezizomycotina</taxon>
        <taxon>Dothideomycetes</taxon>
        <taxon>Pleosporomycetidae</taxon>
        <taxon>Pleosporales</taxon>
        <taxon>Massarineae</taxon>
        <taxon>Periconiaceae</taxon>
        <taxon>Periconia</taxon>
    </lineage>
</organism>
<dbReference type="PROSITE" id="PS50003">
    <property type="entry name" value="PH_DOMAIN"/>
    <property type="match status" value="1"/>
</dbReference>
<dbReference type="Pfam" id="PF15411">
    <property type="entry name" value="PH_10"/>
    <property type="match status" value="1"/>
</dbReference>
<sequence>MSTALSGRFNFTHPSSSSPHDPRDRRKHDKKHRQPASAASSSSTTSPAVIEANLVSLGLVSSSRKSRKKASTSTSSKHSKPSSSFKPKAVGFGSPLATSSPRGLRPSSRNSNSKSHNYHASSNSLQSFGAAGGNHSSSSRHHQYSSSNSTSNNNNNNNGYSRSGGHSHSPSFASHSPQSAATLDAQRPVRSARGMAGVLDIERSRTRRERTYIGSECTVCEESLEYTLRGERILQLSCGHVSHEACFYEYIREFESQHCPTCNATLGLDTSRGGNVLNLEKLSTMVRSVQSDNGSSQGQRSNQNTPTPWETQTVKSGPSENTGRPRNDSDLSRGYQSTYASSRNRDMDGSMHHRDSDRIPERTNSVSTRQHHMRSDSGATGVASSADYSNTHDGRHPYDLQSMESSLSPRGMIKSPIPPPTVTVRSEFPTLSKSRQQQSLTCLVTVEVVDGKWRADPDDMRSAPPIPSSAAAHAGSANRAKSPGQPRPFDTPYESDEVLEEITEDLHSRVDNWHGLDFSRFGKLRLHGHVRVGKDRQSWQELECYLFSEMLICVKEKKVLQQAQWEGSSSSTKKTKCTLKGSILIKKHLNQVEHSPDDAILTLSLSVAELPSFHLQFQNRSQLELWRRALMDIRMDFPQPKRTNNDYDQDNSGTEDEDMRRPKRVSSVASSYGAARSTVTAPTEYTNSRAGMPDPRPSGALHVPLDIVVVIPVSSSMQGLKINLLRDTLKFLVHSLGERDRMGLVTFGSSGGGVPIVGMTSKVWRDWPKVLESIRPVGQKSLRADVVEGANVAMDLLMQRKSNNPLSSILLISDSSTSDAESVDFVVSRAEAAKVAIHSFGLGLTHKPDTMIELSTRTKASYTYVKDWMMLRECVAGCLGSLQSTSHSNVKLKLRLPEGSPAKFVKISGALQITKRATGRDAEAALGDLRFGDKRDILVQLAISPDTASPDQMPQDPWETIVSGLEALGGPLDQDEPRNLSVEEVPLIQADLTYGDILREGSIAHLPRPSLLAITILPSSKKSANGRPPTPPIPPHPHVVQRRMELLTSDMLTRALTLVSRGQHERAHHLLKETRSILKGLGKGGLPPLPPPGHRSNTNDLPGSSASSTGHSSPVGDNNGNRPRTPSPHTPAENPFTPAAGIDATTMHALDAELESSLEWINHPAVFGRDSRKAVLQAIGVISSQRAYTFRTQSESLWADRITGVRRLSERSREWRESGDDQPLMEEN</sequence>
<protein>
    <submittedName>
        <fullName evidence="6">Uncharacterized protein</fullName>
    </submittedName>
</protein>
<dbReference type="CDD" id="cd16448">
    <property type="entry name" value="RING-H2"/>
    <property type="match status" value="1"/>
</dbReference>
<evidence type="ECO:0000256" key="1">
    <source>
        <dbReference type="PROSITE-ProRule" id="PRU00175"/>
    </source>
</evidence>
<feature type="region of interest" description="Disordered" evidence="2">
    <location>
        <begin position="1"/>
        <end position="197"/>
    </location>
</feature>
<evidence type="ECO:0000259" key="5">
    <source>
        <dbReference type="PROSITE" id="PS50234"/>
    </source>
</evidence>
<dbReference type="InterPro" id="IPR051266">
    <property type="entry name" value="CLCR"/>
</dbReference>
<feature type="compositionally biased region" description="Low complexity" evidence="2">
    <location>
        <begin position="35"/>
        <end position="48"/>
    </location>
</feature>
<feature type="domain" description="VWFA" evidence="5">
    <location>
        <begin position="706"/>
        <end position="879"/>
    </location>
</feature>
<feature type="compositionally biased region" description="Polar residues" evidence="2">
    <location>
        <begin position="1115"/>
        <end position="1124"/>
    </location>
</feature>
<proteinExistence type="predicted"/>
<dbReference type="SUPFAM" id="SSF50729">
    <property type="entry name" value="PH domain-like"/>
    <property type="match status" value="1"/>
</dbReference>
<evidence type="ECO:0000259" key="3">
    <source>
        <dbReference type="PROSITE" id="PS50003"/>
    </source>
</evidence>
<comment type="caution">
    <text evidence="6">The sequence shown here is derived from an EMBL/GenBank/DDBJ whole genome shotgun (WGS) entry which is preliminary data.</text>
</comment>
<keyword evidence="1" id="KW-0862">Zinc</keyword>
<feature type="compositionally biased region" description="Basic residues" evidence="2">
    <location>
        <begin position="25"/>
        <end position="34"/>
    </location>
</feature>
<keyword evidence="1" id="KW-0479">Metal-binding</keyword>
<feature type="compositionally biased region" description="Polar residues" evidence="2">
    <location>
        <begin position="96"/>
        <end position="127"/>
    </location>
</feature>
<feature type="compositionally biased region" description="Low complexity" evidence="2">
    <location>
        <begin position="144"/>
        <end position="181"/>
    </location>
</feature>
<evidence type="ECO:0000313" key="7">
    <source>
        <dbReference type="Proteomes" id="UP001152607"/>
    </source>
</evidence>
<dbReference type="PROSITE" id="PS50089">
    <property type="entry name" value="ZF_RING_2"/>
    <property type="match status" value="1"/>
</dbReference>
<dbReference type="FunFam" id="3.40.50.410:FF:000014">
    <property type="entry name" value="von Willebrand and RING finger domain protein"/>
    <property type="match status" value="1"/>
</dbReference>
<feature type="compositionally biased region" description="Acidic residues" evidence="2">
    <location>
        <begin position="647"/>
        <end position="657"/>
    </location>
</feature>
<dbReference type="InterPro" id="IPR013083">
    <property type="entry name" value="Znf_RING/FYVE/PHD"/>
</dbReference>
<keyword evidence="7" id="KW-1185">Reference proteome</keyword>
<dbReference type="SUPFAM" id="SSF53300">
    <property type="entry name" value="vWA-like"/>
    <property type="match status" value="1"/>
</dbReference>
<dbReference type="Gene3D" id="2.30.29.30">
    <property type="entry name" value="Pleckstrin-homology domain (PH domain)/Phosphotyrosine-binding domain (PTB)"/>
    <property type="match status" value="1"/>
</dbReference>
<feature type="region of interest" description="Disordered" evidence="2">
    <location>
        <begin position="455"/>
        <end position="492"/>
    </location>
</feature>
<dbReference type="InterPro" id="IPR011993">
    <property type="entry name" value="PH-like_dom_sf"/>
</dbReference>
<feature type="domain" description="PH" evidence="3">
    <location>
        <begin position="517"/>
        <end position="635"/>
    </location>
</feature>
<feature type="compositionally biased region" description="Basic and acidic residues" evidence="2">
    <location>
        <begin position="343"/>
        <end position="361"/>
    </location>
</feature>
<dbReference type="InterPro" id="IPR001849">
    <property type="entry name" value="PH_domain"/>
</dbReference>
<gene>
    <name evidence="6" type="ORF">PDIGIT_LOCUS7431</name>
</gene>
<keyword evidence="1" id="KW-0863">Zinc-finger</keyword>